<dbReference type="InterPro" id="IPR009078">
    <property type="entry name" value="Ferritin-like_SF"/>
</dbReference>
<accession>A0ABV0JBP2</accession>
<name>A0ABV0JBP2_9CYAN</name>
<dbReference type="Proteomes" id="UP001464891">
    <property type="component" value="Unassembled WGS sequence"/>
</dbReference>
<evidence type="ECO:0000313" key="1">
    <source>
        <dbReference type="EMBL" id="MEP0818510.1"/>
    </source>
</evidence>
<evidence type="ECO:0000313" key="2">
    <source>
        <dbReference type="Proteomes" id="UP001464891"/>
    </source>
</evidence>
<comment type="caution">
    <text evidence="1">The sequence shown here is derived from an EMBL/GenBank/DDBJ whole genome shotgun (WGS) entry which is preliminary data.</text>
</comment>
<organism evidence="1 2">
    <name type="scientific">Trichocoleus desertorum GB2-A4</name>
    <dbReference type="NCBI Taxonomy" id="2933944"/>
    <lineage>
        <taxon>Bacteria</taxon>
        <taxon>Bacillati</taxon>
        <taxon>Cyanobacteriota</taxon>
        <taxon>Cyanophyceae</taxon>
        <taxon>Leptolyngbyales</taxon>
        <taxon>Trichocoleusaceae</taxon>
        <taxon>Trichocoleus</taxon>
    </lineage>
</organism>
<keyword evidence="2" id="KW-1185">Reference proteome</keyword>
<evidence type="ECO:0008006" key="3">
    <source>
        <dbReference type="Google" id="ProtNLM"/>
    </source>
</evidence>
<reference evidence="1 2" key="1">
    <citation type="submission" date="2022-04" db="EMBL/GenBank/DDBJ databases">
        <title>Positive selection, recombination, and allopatry shape intraspecific diversity of widespread and dominant cyanobacteria.</title>
        <authorList>
            <person name="Wei J."/>
            <person name="Shu W."/>
            <person name="Hu C."/>
        </authorList>
    </citation>
    <scope>NUCLEOTIDE SEQUENCE [LARGE SCALE GENOMIC DNA]</scope>
    <source>
        <strain evidence="1 2">GB2-A4</strain>
    </source>
</reference>
<dbReference type="SUPFAM" id="SSF47240">
    <property type="entry name" value="Ferritin-like"/>
    <property type="match status" value="1"/>
</dbReference>
<dbReference type="EMBL" id="JAMPKM010000009">
    <property type="protein sequence ID" value="MEP0818510.1"/>
    <property type="molecule type" value="Genomic_DNA"/>
</dbReference>
<gene>
    <name evidence="1" type="ORF">NC998_15535</name>
</gene>
<dbReference type="RefSeq" id="WP_190436684.1">
    <property type="nucleotide sequence ID" value="NZ_JAMPKM010000009.1"/>
</dbReference>
<sequence>MSHHGEHMTGTSDEQYDLVSVLYHALEGAATCEVYIQDAEEAGDSELTQFFQELQEEENRRAERAKALLAARLTQSTAAAR</sequence>
<protein>
    <recommendedName>
        <fullName evidence="3">Ferritin-like diiron domain-containing protein</fullName>
    </recommendedName>
</protein>
<proteinExistence type="predicted"/>